<dbReference type="AlphaFoldDB" id="A0A3S4BG23"/>
<gene>
    <name evidence="2" type="ORF">TT172_LOCUS1503</name>
</gene>
<sequence length="121" mass="12844">MNIDKDMDPPGGTHKPSDERTALFVAAAQRAQQRREQHTTDTRQAVREYTAAAARKIREALGPSASGLGVGLAPVLVTETDAAAAEAEAEAEAETEAEVEAEKEAFWICKRCGISHVGAPS</sequence>
<organism evidence="2 3">
    <name type="scientific">Thermothielavioides terrestris</name>
    <dbReference type="NCBI Taxonomy" id="2587410"/>
    <lineage>
        <taxon>Eukaryota</taxon>
        <taxon>Fungi</taxon>
        <taxon>Dikarya</taxon>
        <taxon>Ascomycota</taxon>
        <taxon>Pezizomycotina</taxon>
        <taxon>Sordariomycetes</taxon>
        <taxon>Sordariomycetidae</taxon>
        <taxon>Sordariales</taxon>
        <taxon>Chaetomiaceae</taxon>
        <taxon>Thermothielavioides</taxon>
    </lineage>
</organism>
<protein>
    <submittedName>
        <fullName evidence="2">24ffade4-e0d2-4c05-a3f8-f388b0fd890c</fullName>
    </submittedName>
</protein>
<accession>A0A3S4BG23</accession>
<proteinExistence type="predicted"/>
<reference evidence="2 3" key="1">
    <citation type="submission" date="2018-04" db="EMBL/GenBank/DDBJ databases">
        <authorList>
            <person name="Huttner S."/>
            <person name="Dainat J."/>
        </authorList>
    </citation>
    <scope>NUCLEOTIDE SEQUENCE [LARGE SCALE GENOMIC DNA]</scope>
</reference>
<dbReference type="Proteomes" id="UP000289323">
    <property type="component" value="Unassembled WGS sequence"/>
</dbReference>
<evidence type="ECO:0000313" key="3">
    <source>
        <dbReference type="Proteomes" id="UP000289323"/>
    </source>
</evidence>
<evidence type="ECO:0000256" key="1">
    <source>
        <dbReference type="SAM" id="Coils"/>
    </source>
</evidence>
<feature type="coiled-coil region" evidence="1">
    <location>
        <begin position="77"/>
        <end position="104"/>
    </location>
</feature>
<dbReference type="EMBL" id="OUUZ01000001">
    <property type="protein sequence ID" value="SPQ19084.1"/>
    <property type="molecule type" value="Genomic_DNA"/>
</dbReference>
<name>A0A3S4BG23_9PEZI</name>
<evidence type="ECO:0000313" key="2">
    <source>
        <dbReference type="EMBL" id="SPQ19084.1"/>
    </source>
</evidence>
<keyword evidence="1" id="KW-0175">Coiled coil</keyword>